<dbReference type="InParanoid" id="A2DVD0"/>
<keyword evidence="2" id="KW-1185">Reference proteome</keyword>
<dbReference type="InterPro" id="IPR026906">
    <property type="entry name" value="LRR_5"/>
</dbReference>
<dbReference type="eggNOG" id="KOG0619">
    <property type="taxonomic scope" value="Eukaryota"/>
</dbReference>
<reference evidence="1" key="1">
    <citation type="submission" date="2006-10" db="EMBL/GenBank/DDBJ databases">
        <authorList>
            <person name="Amadeo P."/>
            <person name="Zhao Q."/>
            <person name="Wortman J."/>
            <person name="Fraser-Liggett C."/>
            <person name="Carlton J."/>
        </authorList>
    </citation>
    <scope>NUCLEOTIDE SEQUENCE</scope>
    <source>
        <strain evidence="1">G3</strain>
    </source>
</reference>
<protein>
    <submittedName>
        <fullName evidence="1">Surface antigen BspA-like</fullName>
    </submittedName>
</protein>
<evidence type="ECO:0000313" key="1">
    <source>
        <dbReference type="EMBL" id="EAY15609.1"/>
    </source>
</evidence>
<dbReference type="RefSeq" id="XP_001327832.1">
    <property type="nucleotide sequence ID" value="XM_001327797.1"/>
</dbReference>
<dbReference type="AlphaFoldDB" id="A2DVD0"/>
<organism evidence="1 2">
    <name type="scientific">Trichomonas vaginalis (strain ATCC PRA-98 / G3)</name>
    <dbReference type="NCBI Taxonomy" id="412133"/>
    <lineage>
        <taxon>Eukaryota</taxon>
        <taxon>Metamonada</taxon>
        <taxon>Parabasalia</taxon>
        <taxon>Trichomonadida</taxon>
        <taxon>Trichomonadidae</taxon>
        <taxon>Trichomonas</taxon>
    </lineage>
</organism>
<dbReference type="InterPro" id="IPR053139">
    <property type="entry name" value="Surface_bspA-like"/>
</dbReference>
<name>A2DVD0_TRIV3</name>
<dbReference type="Pfam" id="PF13306">
    <property type="entry name" value="LRR_5"/>
    <property type="match status" value="4"/>
</dbReference>
<dbReference type="PANTHER" id="PTHR45661:SF3">
    <property type="entry name" value="IG-LIKE DOMAIN-CONTAINING PROTEIN"/>
    <property type="match status" value="1"/>
</dbReference>
<gene>
    <name evidence="1" type="ORF">TVAG_208880</name>
</gene>
<dbReference type="InterPro" id="IPR032675">
    <property type="entry name" value="LRR_dom_sf"/>
</dbReference>
<dbReference type="PANTHER" id="PTHR45661">
    <property type="entry name" value="SURFACE ANTIGEN"/>
    <property type="match status" value="1"/>
</dbReference>
<sequence length="799" mass="88215">MTNIDPEFYYNSGTLLKGVNMPDPDLIISSNCLEIYGNNVNDYCFLYSKETLRSFRFDPNPQLTTIGKYAFYNCAKLQQIDLSMCTKLTIIGESAFSYCTSVTELFLPEGLRYIEKNGFSYIKIQSIEIPSTVIYIKDYGLGNINTLTSITFKEGSELRSLTNNVFLNDNFVEFKVPESVQEITGTFANSVLTLTIIRVHQNNKYFVSDNFAIYSKDYQTIYAFAPNSTFTYEINPKVKYIGYGAFKNAKCTSITIPPGVTSIEGWAFATAKNLKQIKLPPNITIINDYCFYNSGLTSIDIPEKVTKIGVGAFTGCNFLKTILLPGNLTDVGGGAFPPNPNINFTFKGDSQIMIDSQMLIMAKDNSSISLLLDSSATSIKISSQVKRIKLSSFLNKQSLSSITCDGTSELEYIEDNAFSYCTSLTSIPYFPKLKEIGILAFYQTKLSSQFIFPASFTYLANNAFSEVTTLPSVSFSSTVSKLTIQDSAFEGCTSLRTVSFDECTCDIFIGQNVFSGCTSLATFNVINRIKSIDSGSFMNSGLITITFEGSKTSFDTLPSMLFKGCSNLNEVSIPNNIISIGSECFSGTSITRASLPDSVESLYSECFKGCTNLERVDIFSSCNLSKVFPGIFEGCTSLSYISDFTSENLVCHNSTIYSKDFGRVYLHAPACRDNYISFDRRLNSVADSAFINSAYIEIVVFVDNSVSSIGRRALESCIRLKQISIPSSVSSIGDNAFINCISLKCGVLFQNKTQRFVDILTSSGLPKTSLVACQAFSCRPQQILNVPIPTILFTVFILM</sequence>
<proteinExistence type="predicted"/>
<reference evidence="1" key="2">
    <citation type="journal article" date="2007" name="Science">
        <title>Draft genome sequence of the sexually transmitted pathogen Trichomonas vaginalis.</title>
        <authorList>
            <person name="Carlton J.M."/>
            <person name="Hirt R.P."/>
            <person name="Silva J.C."/>
            <person name="Delcher A.L."/>
            <person name="Schatz M."/>
            <person name="Zhao Q."/>
            <person name="Wortman J.R."/>
            <person name="Bidwell S.L."/>
            <person name="Alsmark U.C.M."/>
            <person name="Besteiro S."/>
            <person name="Sicheritz-Ponten T."/>
            <person name="Noel C.J."/>
            <person name="Dacks J.B."/>
            <person name="Foster P.G."/>
            <person name="Simillion C."/>
            <person name="Van de Peer Y."/>
            <person name="Miranda-Saavedra D."/>
            <person name="Barton G.J."/>
            <person name="Westrop G.D."/>
            <person name="Mueller S."/>
            <person name="Dessi D."/>
            <person name="Fiori P.L."/>
            <person name="Ren Q."/>
            <person name="Paulsen I."/>
            <person name="Zhang H."/>
            <person name="Bastida-Corcuera F.D."/>
            <person name="Simoes-Barbosa A."/>
            <person name="Brown M.T."/>
            <person name="Hayes R.D."/>
            <person name="Mukherjee M."/>
            <person name="Okumura C.Y."/>
            <person name="Schneider R."/>
            <person name="Smith A.J."/>
            <person name="Vanacova S."/>
            <person name="Villalvazo M."/>
            <person name="Haas B.J."/>
            <person name="Pertea M."/>
            <person name="Feldblyum T.V."/>
            <person name="Utterback T.R."/>
            <person name="Shu C.L."/>
            <person name="Osoegawa K."/>
            <person name="de Jong P.J."/>
            <person name="Hrdy I."/>
            <person name="Horvathova L."/>
            <person name="Zubacova Z."/>
            <person name="Dolezal P."/>
            <person name="Malik S.B."/>
            <person name="Logsdon J.M. Jr."/>
            <person name="Henze K."/>
            <person name="Gupta A."/>
            <person name="Wang C.C."/>
            <person name="Dunne R.L."/>
            <person name="Upcroft J.A."/>
            <person name="Upcroft P."/>
            <person name="White O."/>
            <person name="Salzberg S.L."/>
            <person name="Tang P."/>
            <person name="Chiu C.-H."/>
            <person name="Lee Y.-S."/>
            <person name="Embley T.M."/>
            <person name="Coombs G.H."/>
            <person name="Mottram J.C."/>
            <person name="Tachezy J."/>
            <person name="Fraser-Liggett C.M."/>
            <person name="Johnson P.J."/>
        </authorList>
    </citation>
    <scope>NUCLEOTIDE SEQUENCE [LARGE SCALE GENOMIC DNA]</scope>
    <source>
        <strain evidence="1">G3</strain>
    </source>
</reference>
<evidence type="ECO:0000313" key="2">
    <source>
        <dbReference type="Proteomes" id="UP000001542"/>
    </source>
</evidence>
<dbReference type="SMR" id="A2DVD0"/>
<dbReference type="VEuPathDB" id="TrichDB:TVAG_208880"/>
<dbReference type="Gene3D" id="3.80.10.10">
    <property type="entry name" value="Ribonuclease Inhibitor"/>
    <property type="match status" value="5"/>
</dbReference>
<dbReference type="STRING" id="5722.A2DVD0"/>
<dbReference type="EMBL" id="DS113253">
    <property type="protein sequence ID" value="EAY15609.1"/>
    <property type="molecule type" value="Genomic_DNA"/>
</dbReference>
<dbReference type="Proteomes" id="UP000001542">
    <property type="component" value="Unassembled WGS sequence"/>
</dbReference>
<dbReference type="VEuPathDB" id="TrichDB:TVAGG3_0335180"/>
<accession>A2DVD0</accession>
<dbReference type="KEGG" id="tva:4773619"/>
<dbReference type="SUPFAM" id="SSF52058">
    <property type="entry name" value="L domain-like"/>
    <property type="match status" value="2"/>
</dbReference>